<keyword evidence="5" id="KW-0539">Nucleus</keyword>
<dbReference type="InterPro" id="IPR036915">
    <property type="entry name" value="Cyclin-like_sf"/>
</dbReference>
<dbReference type="SMART" id="SM01332">
    <property type="entry name" value="Cyclin_C"/>
    <property type="match status" value="1"/>
</dbReference>
<organism evidence="8">
    <name type="scientific">Salix viminalis</name>
    <name type="common">Common osier</name>
    <name type="synonym">Basket willow</name>
    <dbReference type="NCBI Taxonomy" id="40686"/>
    <lineage>
        <taxon>Eukaryota</taxon>
        <taxon>Viridiplantae</taxon>
        <taxon>Streptophyta</taxon>
        <taxon>Embryophyta</taxon>
        <taxon>Tracheophyta</taxon>
        <taxon>Spermatophyta</taxon>
        <taxon>Magnoliopsida</taxon>
        <taxon>eudicotyledons</taxon>
        <taxon>Gunneridae</taxon>
        <taxon>Pentapetalae</taxon>
        <taxon>rosids</taxon>
        <taxon>fabids</taxon>
        <taxon>Malpighiales</taxon>
        <taxon>Salicaceae</taxon>
        <taxon>Saliceae</taxon>
        <taxon>Salix</taxon>
    </lineage>
</organism>
<dbReference type="GO" id="GO:0008270">
    <property type="term" value="F:zinc ion binding"/>
    <property type="evidence" value="ECO:0007669"/>
    <property type="project" value="UniProtKB-UniRule"/>
</dbReference>
<evidence type="ECO:0000256" key="1">
    <source>
        <dbReference type="ARBA" id="ARBA00006955"/>
    </source>
</evidence>
<evidence type="ECO:0000259" key="7">
    <source>
        <dbReference type="SMART" id="SM01332"/>
    </source>
</evidence>
<keyword evidence="2" id="KW-0132">Cell division</keyword>
<dbReference type="GO" id="GO:0030619">
    <property type="term" value="F:U1 snRNA binding"/>
    <property type="evidence" value="ECO:0007669"/>
    <property type="project" value="UniProtKB-UniRule"/>
</dbReference>
<comment type="similarity">
    <text evidence="1">Belongs to the cyclin family. Cyclin AB subfamily.</text>
</comment>
<dbReference type="PANTHER" id="PTHR31148">
    <property type="entry name" value="U1 SMALL NUCLEAR RIBONUCLEOPROTEIN C"/>
    <property type="match status" value="1"/>
</dbReference>
<evidence type="ECO:0000259" key="6">
    <source>
        <dbReference type="SMART" id="SM00385"/>
    </source>
</evidence>
<dbReference type="AlphaFoldDB" id="A0A6N2MXC7"/>
<keyword evidence="3" id="KW-0195">Cyclin</keyword>
<comment type="function">
    <text evidence="5">Component of the spliceosomal U1 snRNP, which is essential for recognition of the pre-mRNA 5' splice-site and the subsequent assembly of the spliceosome. U1-C is directly involved in initial 5' splice-site recognition for both constitutive and regulated alternative splicing. The interaction with the 5' splice-site seems to precede base-pairing between the pre-mRNA and the U1 snRNA. Stimulates commitment or early (E) complex formation by stabilizing the base pairing of the 5' end of the U1 snRNA and the 5' splice-site region.</text>
</comment>
<dbReference type="GO" id="GO:0030627">
    <property type="term" value="F:pre-mRNA 5'-splice site binding"/>
    <property type="evidence" value="ECO:0007669"/>
    <property type="project" value="InterPro"/>
</dbReference>
<dbReference type="InterPro" id="IPR013763">
    <property type="entry name" value="Cyclin-like_dom"/>
</dbReference>
<keyword evidence="5" id="KW-0694">RNA-binding</keyword>
<comment type="subcellular location">
    <subcellularLocation>
        <location evidence="5">Nucleus</location>
    </subcellularLocation>
</comment>
<keyword evidence="5" id="KW-0479">Metal-binding</keyword>
<dbReference type="SUPFAM" id="SSF57667">
    <property type="entry name" value="beta-beta-alpha zinc fingers"/>
    <property type="match status" value="1"/>
</dbReference>
<evidence type="ECO:0000256" key="4">
    <source>
        <dbReference type="ARBA" id="ARBA00023306"/>
    </source>
</evidence>
<dbReference type="Pfam" id="PF02984">
    <property type="entry name" value="Cyclin_C"/>
    <property type="match status" value="1"/>
</dbReference>
<dbReference type="SUPFAM" id="SSF47954">
    <property type="entry name" value="Cyclin-like"/>
    <property type="match status" value="1"/>
</dbReference>
<evidence type="ECO:0000256" key="2">
    <source>
        <dbReference type="ARBA" id="ARBA00022618"/>
    </source>
</evidence>
<sequence>MTYVCPKANMKRFVRHMWKNFASSLTTHTQAWRRFLRAAQASYRNPSYELKYLADYLAELTLVDYSFLKFLPSVIAASSVFLARWTLDRTNHPWSPTLEHYTSYKASDLKTTVLALQGLQLNTSGCPLNAIRMKYRQPKPSVRKQHNAGYKHKANVRIYYQQFEEQQTQSIIDQRIKEHLGQTAAFQQVGAAYNQHLMAQRPRLPVLPTPVMPIGGNNAPLFPGMRPPVLPRPMSGAPGYMNPPLMPPMMAPPGAPSLPGQMNGVPRPPTMIAQPTVPGSTGAPPSGAPSMVPPVTYQANQGATSGGFDNFNVNAAAPEANH</sequence>
<evidence type="ECO:0000256" key="3">
    <source>
        <dbReference type="ARBA" id="ARBA00023127"/>
    </source>
</evidence>
<dbReference type="GO" id="GO:0071004">
    <property type="term" value="C:U2-type prespliceosome"/>
    <property type="evidence" value="ECO:0007669"/>
    <property type="project" value="UniProtKB-UniRule"/>
</dbReference>
<keyword evidence="4" id="KW-0131">Cell cycle</keyword>
<dbReference type="Gene3D" id="1.10.472.10">
    <property type="entry name" value="Cyclin-like"/>
    <property type="match status" value="1"/>
</dbReference>
<dbReference type="CDD" id="cd20506">
    <property type="entry name" value="CYCLIN_AtCycA-like_rpt2"/>
    <property type="match status" value="1"/>
</dbReference>
<dbReference type="GO" id="GO:0000387">
    <property type="term" value="P:spliceosomal snRNP assembly"/>
    <property type="evidence" value="ECO:0007669"/>
    <property type="project" value="UniProtKB-UniRule"/>
</dbReference>
<dbReference type="GO" id="GO:0003729">
    <property type="term" value="F:mRNA binding"/>
    <property type="evidence" value="ECO:0007669"/>
    <property type="project" value="UniProtKB-UniRule"/>
</dbReference>
<reference evidence="8" key="1">
    <citation type="submission" date="2019-03" db="EMBL/GenBank/DDBJ databases">
        <authorList>
            <person name="Mank J."/>
            <person name="Almeida P."/>
        </authorList>
    </citation>
    <scope>NUCLEOTIDE SEQUENCE</scope>
    <source>
        <strain evidence="8">78183</strain>
    </source>
</reference>
<dbReference type="HAMAP" id="MF_03153">
    <property type="entry name" value="U1_C"/>
    <property type="match status" value="1"/>
</dbReference>
<feature type="domain" description="Cyclin C-terminal" evidence="7">
    <location>
        <begin position="26"/>
        <end position="148"/>
    </location>
</feature>
<dbReference type="SMART" id="SM00385">
    <property type="entry name" value="CYCLIN"/>
    <property type="match status" value="1"/>
</dbReference>
<dbReference type="PANTHER" id="PTHR31148:SF1">
    <property type="entry name" value="U1 SMALL NUCLEAR RIBONUCLEOPROTEIN C"/>
    <property type="match status" value="1"/>
</dbReference>
<proteinExistence type="inferred from homology"/>
<dbReference type="GO" id="GO:0000243">
    <property type="term" value="C:commitment complex"/>
    <property type="evidence" value="ECO:0007669"/>
    <property type="project" value="UniProtKB-UniRule"/>
</dbReference>
<protein>
    <recommendedName>
        <fullName evidence="5">U1 small nuclear ribonucleoprotein C</fullName>
        <shortName evidence="5">U1 snRNP C</shortName>
        <shortName evidence="5">U1-C</shortName>
        <shortName evidence="5">U1C</shortName>
    </recommendedName>
</protein>
<dbReference type="InterPro" id="IPR017340">
    <property type="entry name" value="U1_snRNP-C"/>
</dbReference>
<evidence type="ECO:0000256" key="5">
    <source>
        <dbReference type="HAMAP-Rule" id="MF_03153"/>
    </source>
</evidence>
<keyword evidence="5" id="KW-0862">Zinc</keyword>
<accession>A0A6N2MXC7</accession>
<gene>
    <name evidence="8" type="ORF">SVIM_LOCUS421478</name>
</gene>
<dbReference type="EMBL" id="CAADRP010001963">
    <property type="protein sequence ID" value="VFU58016.1"/>
    <property type="molecule type" value="Genomic_DNA"/>
</dbReference>
<keyword evidence="5" id="KW-0863">Zinc-finger</keyword>
<keyword evidence="5" id="KW-0687">Ribonucleoprotein</keyword>
<dbReference type="InterPro" id="IPR004367">
    <property type="entry name" value="Cyclin_C-dom"/>
</dbReference>
<comment type="similarity">
    <text evidence="5">Belongs to the U1 small nuclear ribonucleoprotein C family.</text>
</comment>
<dbReference type="InterPro" id="IPR036236">
    <property type="entry name" value="Znf_C2H2_sf"/>
</dbReference>
<dbReference type="GO" id="GO:0000395">
    <property type="term" value="P:mRNA 5'-splice site recognition"/>
    <property type="evidence" value="ECO:0007669"/>
    <property type="project" value="UniProtKB-UniRule"/>
</dbReference>
<comment type="subunit">
    <text evidence="5">U1 snRNP is composed of the 7 core Sm proteins B/B', D1, D2, D3, E, F and G that assemble in a heptameric protein ring on the Sm site of the small nuclear RNA to form the core snRNP, and at least 3 U1 snRNP-specific proteins U1-70K, U1-A and U1-C. U1-C interacts with U1 snRNA and the 5' splice-site region of the pre-mRNA.</text>
</comment>
<feature type="domain" description="Cyclin-like" evidence="6">
    <location>
        <begin position="34"/>
        <end position="118"/>
    </location>
</feature>
<name>A0A6N2MXC7_SALVM</name>
<dbReference type="GO" id="GO:0005685">
    <property type="term" value="C:U1 snRNP"/>
    <property type="evidence" value="ECO:0007669"/>
    <property type="project" value="UniProtKB-UniRule"/>
</dbReference>
<evidence type="ECO:0000313" key="8">
    <source>
        <dbReference type="EMBL" id="VFU58016.1"/>
    </source>
</evidence>
<dbReference type="GO" id="GO:0051301">
    <property type="term" value="P:cell division"/>
    <property type="evidence" value="ECO:0007669"/>
    <property type="project" value="UniProtKB-KW"/>
</dbReference>
<dbReference type="FunFam" id="1.10.472.10:FF:000013">
    <property type="entry name" value="Cyclin A1"/>
    <property type="match status" value="1"/>
</dbReference>